<dbReference type="GO" id="GO:0006508">
    <property type="term" value="P:proteolysis"/>
    <property type="evidence" value="ECO:0007669"/>
    <property type="project" value="UniProtKB-KW"/>
</dbReference>
<keyword evidence="6" id="KW-1133">Transmembrane helix</keyword>
<accession>A0A2G5DI12</accession>
<sequence length="514" mass="57518">MHCQEGVGVPREMITMAPKSLLVRFLMLLFISSVVSAKMRPRLGVQTKFKGVPISSISASSNSSVFFNYTQTLDHFNYRPDSFTTFQQRYIVNSRYWGGTNTSSPIFIFLGAESSIDAQIDTILDDYATKFNALLVYIEHRYYGSSVPFGSWEEAFSNTTTLGYFNSAQALADYAELIVNLKSNLSAETCPVIVIGGSYGGMLASWFRLKYPHIAVGALASSAPILDTDNILPEDYAYVIVSKDFQEESESCYNTIQQSWSIIDSHDNNDLAFLTQMFKLCDPLNTKSELKDYLESIYCDAAQYDYVQPSISLVDIICQGIDGVSNESNILTRIVAGLDAYRGEQLCYDINEYYPPNDRTILGWNWQACTDMITSSGRTHNNTMFQISPYDQNEFIEGCQQIYGATLTPRPHWIATEFGGHDIKLVLQNFGSNIIFSNGLRDPFSGGGVLQNISDSLVAIYTTNGSHCLDILPANEADPIWLTAQRNSEIEIMQGWISEYNSIHNKKNVTDKGM</sequence>
<dbReference type="GO" id="GO:0070008">
    <property type="term" value="F:serine-type exopeptidase activity"/>
    <property type="evidence" value="ECO:0007669"/>
    <property type="project" value="InterPro"/>
</dbReference>
<evidence type="ECO:0000256" key="3">
    <source>
        <dbReference type="ARBA" id="ARBA00022729"/>
    </source>
</evidence>
<dbReference type="AlphaFoldDB" id="A0A2G5DI12"/>
<dbReference type="GO" id="GO:0008239">
    <property type="term" value="F:dipeptidyl-peptidase activity"/>
    <property type="evidence" value="ECO:0007669"/>
    <property type="project" value="TreeGrafter"/>
</dbReference>
<organism evidence="7 8">
    <name type="scientific">Aquilegia coerulea</name>
    <name type="common">Rocky mountain columbine</name>
    <dbReference type="NCBI Taxonomy" id="218851"/>
    <lineage>
        <taxon>Eukaryota</taxon>
        <taxon>Viridiplantae</taxon>
        <taxon>Streptophyta</taxon>
        <taxon>Embryophyta</taxon>
        <taxon>Tracheophyta</taxon>
        <taxon>Spermatophyta</taxon>
        <taxon>Magnoliopsida</taxon>
        <taxon>Ranunculales</taxon>
        <taxon>Ranunculaceae</taxon>
        <taxon>Thalictroideae</taxon>
        <taxon>Aquilegia</taxon>
    </lineage>
</organism>
<evidence type="ECO:0000256" key="6">
    <source>
        <dbReference type="SAM" id="Phobius"/>
    </source>
</evidence>
<dbReference type="InParanoid" id="A0A2G5DI12"/>
<dbReference type="InterPro" id="IPR042269">
    <property type="entry name" value="Ser_carbopepase_S28_SKS"/>
</dbReference>
<dbReference type="Gene3D" id="3.40.50.1820">
    <property type="entry name" value="alpha/beta hydrolase"/>
    <property type="match status" value="1"/>
</dbReference>
<dbReference type="EMBL" id="KZ305037">
    <property type="protein sequence ID" value="PIA43170.1"/>
    <property type="molecule type" value="Genomic_DNA"/>
</dbReference>
<dbReference type="PANTHER" id="PTHR11010:SF96">
    <property type="entry name" value="LYSOSOMAL PRO-X CARBOXYPEPTIDASE-LIKE ISOFORM X1"/>
    <property type="match status" value="1"/>
</dbReference>
<evidence type="ECO:0000256" key="2">
    <source>
        <dbReference type="ARBA" id="ARBA00022670"/>
    </source>
</evidence>
<comment type="similarity">
    <text evidence="1">Belongs to the peptidase S28 family.</text>
</comment>
<dbReference type="STRING" id="218851.A0A2G5DI12"/>
<evidence type="ECO:0000256" key="5">
    <source>
        <dbReference type="ARBA" id="ARBA00023180"/>
    </source>
</evidence>
<feature type="transmembrane region" description="Helical" evidence="6">
    <location>
        <begin position="21"/>
        <end position="39"/>
    </location>
</feature>
<name>A0A2G5DI12_AQUCA</name>
<dbReference type="SUPFAM" id="SSF53474">
    <property type="entry name" value="alpha/beta-Hydrolases"/>
    <property type="match status" value="1"/>
</dbReference>
<dbReference type="InterPro" id="IPR008758">
    <property type="entry name" value="Peptidase_S28"/>
</dbReference>
<protein>
    <recommendedName>
        <fullName evidence="9">Serine carboxypeptidase S28 family protein</fullName>
    </recommendedName>
</protein>
<keyword evidence="8" id="KW-1185">Reference proteome</keyword>
<keyword evidence="6" id="KW-0812">Transmembrane</keyword>
<dbReference type="PANTHER" id="PTHR11010">
    <property type="entry name" value="PROTEASE S28 PRO-X CARBOXYPEPTIDASE-RELATED"/>
    <property type="match status" value="1"/>
</dbReference>
<dbReference type="InterPro" id="IPR029058">
    <property type="entry name" value="AB_hydrolase_fold"/>
</dbReference>
<evidence type="ECO:0008006" key="9">
    <source>
        <dbReference type="Google" id="ProtNLM"/>
    </source>
</evidence>
<keyword evidence="6" id="KW-0472">Membrane</keyword>
<evidence type="ECO:0000256" key="4">
    <source>
        <dbReference type="ARBA" id="ARBA00022801"/>
    </source>
</evidence>
<evidence type="ECO:0000256" key="1">
    <source>
        <dbReference type="ARBA" id="ARBA00011079"/>
    </source>
</evidence>
<dbReference type="Gene3D" id="1.20.120.980">
    <property type="entry name" value="Serine carboxypeptidase S28, SKS domain"/>
    <property type="match status" value="1"/>
</dbReference>
<keyword evidence="5" id="KW-0325">Glycoprotein</keyword>
<gene>
    <name evidence="7" type="ORF">AQUCO_02000541v1</name>
</gene>
<dbReference type="OrthoDB" id="2130629at2759"/>
<dbReference type="Proteomes" id="UP000230069">
    <property type="component" value="Unassembled WGS sequence"/>
</dbReference>
<dbReference type="Pfam" id="PF05577">
    <property type="entry name" value="Peptidase_S28"/>
    <property type="match status" value="1"/>
</dbReference>
<evidence type="ECO:0000313" key="7">
    <source>
        <dbReference type="EMBL" id="PIA43170.1"/>
    </source>
</evidence>
<reference evidence="7 8" key="1">
    <citation type="submission" date="2017-09" db="EMBL/GenBank/DDBJ databases">
        <title>WGS assembly of Aquilegia coerulea Goldsmith.</title>
        <authorList>
            <person name="Hodges S."/>
            <person name="Kramer E."/>
            <person name="Nordborg M."/>
            <person name="Tomkins J."/>
            <person name="Borevitz J."/>
            <person name="Derieg N."/>
            <person name="Yan J."/>
            <person name="Mihaltcheva S."/>
            <person name="Hayes R.D."/>
            <person name="Rokhsar D."/>
        </authorList>
    </citation>
    <scope>NUCLEOTIDE SEQUENCE [LARGE SCALE GENOMIC DNA]</scope>
    <source>
        <strain evidence="8">cv. Goldsmith</strain>
    </source>
</reference>
<keyword evidence="4" id="KW-0378">Hydrolase</keyword>
<evidence type="ECO:0000313" key="8">
    <source>
        <dbReference type="Proteomes" id="UP000230069"/>
    </source>
</evidence>
<keyword evidence="3" id="KW-0732">Signal</keyword>
<keyword evidence="2" id="KW-0645">Protease</keyword>
<proteinExistence type="inferred from homology"/>